<keyword evidence="2" id="KW-1185">Reference proteome</keyword>
<dbReference type="VEuPathDB" id="AmoebaDB:EIN_197530"/>
<dbReference type="AlphaFoldDB" id="A0A0A1TUQ4"/>
<organism evidence="1 2">
    <name type="scientific">Entamoeba invadens IP1</name>
    <dbReference type="NCBI Taxonomy" id="370355"/>
    <lineage>
        <taxon>Eukaryota</taxon>
        <taxon>Amoebozoa</taxon>
        <taxon>Evosea</taxon>
        <taxon>Archamoebae</taxon>
        <taxon>Mastigamoebida</taxon>
        <taxon>Entamoebidae</taxon>
        <taxon>Entamoeba</taxon>
    </lineage>
</organism>
<dbReference type="InterPro" id="IPR036322">
    <property type="entry name" value="WD40_repeat_dom_sf"/>
</dbReference>
<evidence type="ECO:0000313" key="2">
    <source>
        <dbReference type="Proteomes" id="UP000014680"/>
    </source>
</evidence>
<accession>A0A0A1TUQ4</accession>
<dbReference type="Gene3D" id="2.130.10.10">
    <property type="entry name" value="YVTN repeat-like/Quinoprotein amine dehydrogenase"/>
    <property type="match status" value="1"/>
</dbReference>
<proteinExistence type="predicted"/>
<dbReference type="Proteomes" id="UP000014680">
    <property type="component" value="Unassembled WGS sequence"/>
</dbReference>
<sequence length="318" mass="35759">MLTTQPQVVSNIVLSSPPLRSVIYNNSIITITDDNKIQTSQFLENFQLTNPVITSIKPTVSSIVPTQFGLLSHQHSQPIQLLSALKTKPTLSYNPLPTSNSTIYDNKTGFYTYHSSTLFKYKIDYSEPVTSKRLKMGAVSSIAKFGSSNFLACGSYDGYLSVVGGDEMEVYNKIDLKKGITALRVFDDNILFVATRKDDKMYVFDFRNFANPVALLVRSASTNQRIGFDIINNTLVTGNDNGNLYFYNTKTFAFIKSLCLSYAPINDVFFFNDEHNITITSGERYYETPKTDLNDSSDDGVVLKESIKKYNLINTWKI</sequence>
<gene>
    <name evidence="1" type="ORF">EIN_197530</name>
</gene>
<dbReference type="PANTHER" id="PTHR13211:SF0">
    <property type="entry name" value="TELOMERASE CAJAL BODY PROTEIN 1"/>
    <property type="match status" value="1"/>
</dbReference>
<dbReference type="OMA" id="INDVFYY"/>
<protein>
    <submittedName>
        <fullName evidence="1">Uncharacterized protein</fullName>
    </submittedName>
</protein>
<dbReference type="InterPro" id="IPR051150">
    <property type="entry name" value="SWT21/TCAB1_mRNA_Telomere"/>
</dbReference>
<dbReference type="InterPro" id="IPR015943">
    <property type="entry name" value="WD40/YVTN_repeat-like_dom_sf"/>
</dbReference>
<dbReference type="RefSeq" id="XP_004183176.1">
    <property type="nucleotide sequence ID" value="XM_004183128.1"/>
</dbReference>
<dbReference type="PANTHER" id="PTHR13211">
    <property type="entry name" value="TELOMERASE CAJAL BODY PROTEIN 1"/>
    <property type="match status" value="1"/>
</dbReference>
<dbReference type="EMBL" id="KB207226">
    <property type="protein sequence ID" value="ELP83830.1"/>
    <property type="molecule type" value="Genomic_DNA"/>
</dbReference>
<dbReference type="GeneID" id="14882829"/>
<reference evidence="1 2" key="1">
    <citation type="submission" date="2012-10" db="EMBL/GenBank/DDBJ databases">
        <authorList>
            <person name="Zafar N."/>
            <person name="Inman J."/>
            <person name="Hall N."/>
            <person name="Lorenzi H."/>
            <person name="Caler E."/>
        </authorList>
    </citation>
    <scope>NUCLEOTIDE SEQUENCE [LARGE SCALE GENOMIC DNA]</scope>
    <source>
        <strain evidence="1 2">IP1</strain>
    </source>
</reference>
<name>A0A0A1TUQ4_ENTIV</name>
<dbReference type="SUPFAM" id="SSF50978">
    <property type="entry name" value="WD40 repeat-like"/>
    <property type="match status" value="1"/>
</dbReference>
<evidence type="ECO:0000313" key="1">
    <source>
        <dbReference type="EMBL" id="ELP83830.1"/>
    </source>
</evidence>
<dbReference type="OrthoDB" id="239865at2759"/>
<dbReference type="KEGG" id="eiv:EIN_197530"/>